<dbReference type="STRING" id="236234.A0A1J9RF45"/>
<dbReference type="Pfam" id="PF06985">
    <property type="entry name" value="HET"/>
    <property type="match status" value="1"/>
</dbReference>
<dbReference type="Pfam" id="PF00069">
    <property type="entry name" value="Pkinase"/>
    <property type="match status" value="1"/>
</dbReference>
<keyword evidence="4" id="KW-1185">Reference proteome</keyword>
<dbReference type="InterPro" id="IPR000719">
    <property type="entry name" value="Prot_kinase_dom"/>
</dbReference>
<protein>
    <submittedName>
        <fullName evidence="3">Serine threonine protein kinase</fullName>
    </submittedName>
</protein>
<dbReference type="PANTHER" id="PTHR33112">
    <property type="entry name" value="DOMAIN PROTEIN, PUTATIVE-RELATED"/>
    <property type="match status" value="1"/>
</dbReference>
<dbReference type="SMART" id="SM00220">
    <property type="entry name" value="S_TKc"/>
    <property type="match status" value="1"/>
</dbReference>
<accession>A0A1J9RF45</accession>
<dbReference type="GO" id="GO:0005524">
    <property type="term" value="F:ATP binding"/>
    <property type="evidence" value="ECO:0007669"/>
    <property type="project" value="InterPro"/>
</dbReference>
<dbReference type="InterPro" id="IPR011009">
    <property type="entry name" value="Kinase-like_dom_sf"/>
</dbReference>
<dbReference type="InterPro" id="IPR010730">
    <property type="entry name" value="HET"/>
</dbReference>
<dbReference type="GO" id="GO:0004672">
    <property type="term" value="F:protein kinase activity"/>
    <property type="evidence" value="ECO:0007669"/>
    <property type="project" value="InterPro"/>
</dbReference>
<dbReference type="Gene3D" id="1.10.510.10">
    <property type="entry name" value="Transferase(Phosphotransferase) domain 1"/>
    <property type="match status" value="2"/>
</dbReference>
<comment type="caution">
    <text evidence="3">The sequence shown here is derived from an EMBL/GenBank/DDBJ whole genome shotgun (WGS) entry which is preliminary data.</text>
</comment>
<feature type="region of interest" description="Disordered" evidence="1">
    <location>
        <begin position="1"/>
        <end position="77"/>
    </location>
</feature>
<feature type="compositionally biased region" description="Polar residues" evidence="1">
    <location>
        <begin position="57"/>
        <end position="77"/>
    </location>
</feature>
<dbReference type="PROSITE" id="PS51257">
    <property type="entry name" value="PROKAR_LIPOPROTEIN"/>
    <property type="match status" value="1"/>
</dbReference>
<dbReference type="Proteomes" id="UP000183809">
    <property type="component" value="Unassembled WGS sequence"/>
</dbReference>
<keyword evidence="3" id="KW-0418">Kinase</keyword>
<organism evidence="3 4">
    <name type="scientific">Diplodia corticola</name>
    <dbReference type="NCBI Taxonomy" id="236234"/>
    <lineage>
        <taxon>Eukaryota</taxon>
        <taxon>Fungi</taxon>
        <taxon>Dikarya</taxon>
        <taxon>Ascomycota</taxon>
        <taxon>Pezizomycotina</taxon>
        <taxon>Dothideomycetes</taxon>
        <taxon>Dothideomycetes incertae sedis</taxon>
        <taxon>Botryosphaeriales</taxon>
        <taxon>Botryosphaeriaceae</taxon>
        <taxon>Diplodia</taxon>
    </lineage>
</organism>
<gene>
    <name evidence="3" type="ORF">BKCO1_4000240</name>
</gene>
<reference evidence="3 4" key="1">
    <citation type="submission" date="2016-10" db="EMBL/GenBank/DDBJ databases">
        <title>Proteomics and genomics reveal pathogen-plant mechanisms compatible with a hemibiotrophic lifestyle of Diplodia corticola.</title>
        <authorList>
            <person name="Fernandes I."/>
            <person name="De Jonge R."/>
            <person name="Van De Peer Y."/>
            <person name="Devreese B."/>
            <person name="Alves A."/>
            <person name="Esteves A.C."/>
        </authorList>
    </citation>
    <scope>NUCLEOTIDE SEQUENCE [LARGE SCALE GENOMIC DNA]</scope>
    <source>
        <strain evidence="3 4">CBS 112549</strain>
    </source>
</reference>
<dbReference type="GeneID" id="31015933"/>
<dbReference type="PANTHER" id="PTHR33112:SF10">
    <property type="entry name" value="TOL"/>
    <property type="match status" value="1"/>
</dbReference>
<sequence>MKSLFNLKNSASPPAPSAQACSVSNPPDIRPQRRDTPSPSTSSPQAFSLPDRPEITAQRNGSPQSNLSGQTSSPQRPSLLDQITENLEMSEFDKKRFLPLDCLARIVCRQNIQPALPGAEEELLNFITQDAAKVFATVLRATKKSGNKLVAIMRKFHTNNFHDDLLPHGNDPQCTYAGKSKCNHHKVFDALHDKIHWDVTSVQDFFDMRWIFLAPEFKESTFRHDLAPNSILPFVRVEEDAAKNLVGGFSRVQKAVIHKSHQTILPTTGTGLTVAIKELQPSMDTDYPDPKTAWELELHALDGTRSGRHTHEHLTSAIAAFQKNGRYYLVFEWADGGSLQQFWEKNEKPDLSADLVQDVLEQLHGLSGALLCLHGGNPRAIDRRTSNPEANALGAEDDNDGDFNTIDDRAIDFRADEAGHWRHGDLKPANILRFRCPDSNNPKPLGTLQIADLGLARRHTAQTRDRVGPTSMKYGTVKYEGPEAHPMNAKSKPRTRLYDVWSMGCITLEFIIWLLHGDRGLQEFDRQTLDANRIDDSMHQDLIGTNFYLFKGGNRFEVNDIATYWMAKIQEKDPECESGKNSALNDLLTLVRTKLLVIETNTKDSGNGARTDPCRATASELEQELREMKKKGENDRGYLFTGSKRDKVVIPSKPRSPFQTFLTVPGHGLGIQGHQVTSQDSASYEEKRIELPAQPLDTQYTHTLNDTWTFIVDNDFALDAFRGTNFAGTVPSPSVTKILCKRCQDLRFSQPDFGLEDDVTKLSEKAQGCNICRLFYRACIDLGITGQIQLYRDGSTIRKTGLGRPVLSICRSPNIAGGLEDLQIGFPTLPEGGETRFRVLRQWLEHCNGQHDCHSNAPGTLPKRVIDVRPDNDADSVRLCETKSQNGEYVALSHRWGMKVRNPPFATTKENIRERLERNYEMAALPRTFQDAVTVTRALGIRYLWIDSICIIQGPDGDWDEQAKCMEDVFSSASCVVAATRASGTADGFLKPPRPRDFVTVSDGSANCLYVCEAIDDFDGHVTEAELNTRGWVFQERALARRTIHFAKEQTYWECGHGIRCESLTKMANSKAALLGDSDFPNVARNQSKGGIIVFFETFYKQYSRLALSVSTDRPVAIAGLEIRLIRALGVHGGYGIFDSHRPGLEGFLGRSLLWMRGSDVQSMVKINFGPDDNVPSWSWMAYEGGIDYLDVPFNEVAWDKDQIKSPWDRKLSQQSSWHTADRGASSKLTARARGFSDSADDSIIYDRGGRPVGQELKCVVIGRSKLEEPSGRRTHYVLIIGKRRRHDWERVGVGKLMGKDIAVEDSGSLVSIS</sequence>
<proteinExistence type="predicted"/>
<dbReference type="PROSITE" id="PS50011">
    <property type="entry name" value="PROTEIN_KINASE_DOM"/>
    <property type="match status" value="1"/>
</dbReference>
<dbReference type="RefSeq" id="XP_020134325.1">
    <property type="nucleotide sequence ID" value="XM_020275672.1"/>
</dbReference>
<dbReference type="SUPFAM" id="SSF56112">
    <property type="entry name" value="Protein kinase-like (PK-like)"/>
    <property type="match status" value="1"/>
</dbReference>
<dbReference type="OrthoDB" id="4062651at2759"/>
<evidence type="ECO:0000313" key="3">
    <source>
        <dbReference type="EMBL" id="OJD38714.1"/>
    </source>
</evidence>
<dbReference type="EMBL" id="MNUE01000004">
    <property type="protein sequence ID" value="OJD38714.1"/>
    <property type="molecule type" value="Genomic_DNA"/>
</dbReference>
<feature type="domain" description="Protein kinase" evidence="2">
    <location>
        <begin position="238"/>
        <end position="590"/>
    </location>
</feature>
<evidence type="ECO:0000259" key="2">
    <source>
        <dbReference type="PROSITE" id="PS50011"/>
    </source>
</evidence>
<evidence type="ECO:0000256" key="1">
    <source>
        <dbReference type="SAM" id="MobiDB-lite"/>
    </source>
</evidence>
<feature type="region of interest" description="Disordered" evidence="1">
    <location>
        <begin position="459"/>
        <end position="479"/>
    </location>
</feature>
<evidence type="ECO:0000313" key="4">
    <source>
        <dbReference type="Proteomes" id="UP000183809"/>
    </source>
</evidence>
<keyword evidence="3" id="KW-0808">Transferase</keyword>
<name>A0A1J9RF45_9PEZI</name>